<dbReference type="SUPFAM" id="SSF48264">
    <property type="entry name" value="Cytochrome P450"/>
    <property type="match status" value="1"/>
</dbReference>
<dbReference type="Proteomes" id="UP000515204">
    <property type="component" value="Unplaced"/>
</dbReference>
<dbReference type="GO" id="GO:0020037">
    <property type="term" value="F:heme binding"/>
    <property type="evidence" value="ECO:0007669"/>
    <property type="project" value="InterPro"/>
</dbReference>
<protein>
    <submittedName>
        <fullName evidence="3">Probable cytochrome P450 28d1</fullName>
    </submittedName>
</protein>
<dbReference type="Gene3D" id="1.10.630.10">
    <property type="entry name" value="Cytochrome P450"/>
    <property type="match status" value="1"/>
</dbReference>
<name>A0A6P3Y9W0_DINQU</name>
<dbReference type="OrthoDB" id="2789670at2759"/>
<dbReference type="GO" id="GO:0004497">
    <property type="term" value="F:monooxygenase activity"/>
    <property type="evidence" value="ECO:0007669"/>
    <property type="project" value="UniProtKB-KW"/>
</dbReference>
<sequence>MWELNLHVDPHLTSSPFFSSGEMWFSSRKYLTSASSSMRFKILFSCIEQNCKKFENFVEQGLMKNNGVMEYELKNLFYKYINEVGRSATFSVDGCYFVNKSHPSSFAAISKAIIGTSFHDMISEALNFHFQDLNKIFRISFISKDTDRFFRHSMQKVMSMRQYGDDHLLTFFVNVYETTCVTMSFFRIFDCPASIDTAEVSQ</sequence>
<dbReference type="GO" id="GO:0016705">
    <property type="term" value="F:oxidoreductase activity, acting on paired donors, with incorporation or reduction of molecular oxygen"/>
    <property type="evidence" value="ECO:0007669"/>
    <property type="project" value="InterPro"/>
</dbReference>
<evidence type="ECO:0000256" key="1">
    <source>
        <dbReference type="ARBA" id="ARBA00023033"/>
    </source>
</evidence>
<dbReference type="InterPro" id="IPR036396">
    <property type="entry name" value="Cyt_P450_sf"/>
</dbReference>
<dbReference type="KEGG" id="dqu:106750987"/>
<keyword evidence="1" id="KW-0560">Oxidoreductase</keyword>
<organism evidence="2 3">
    <name type="scientific">Dinoponera quadriceps</name>
    <name type="common">South American ant</name>
    <dbReference type="NCBI Taxonomy" id="609295"/>
    <lineage>
        <taxon>Eukaryota</taxon>
        <taxon>Metazoa</taxon>
        <taxon>Ecdysozoa</taxon>
        <taxon>Arthropoda</taxon>
        <taxon>Hexapoda</taxon>
        <taxon>Insecta</taxon>
        <taxon>Pterygota</taxon>
        <taxon>Neoptera</taxon>
        <taxon>Endopterygota</taxon>
        <taxon>Hymenoptera</taxon>
        <taxon>Apocrita</taxon>
        <taxon>Aculeata</taxon>
        <taxon>Formicoidea</taxon>
        <taxon>Formicidae</taxon>
        <taxon>Ponerinae</taxon>
        <taxon>Ponerini</taxon>
        <taxon>Dinoponera</taxon>
    </lineage>
</organism>
<dbReference type="GeneID" id="106750987"/>
<dbReference type="RefSeq" id="XP_014487193.1">
    <property type="nucleotide sequence ID" value="XM_014631707.1"/>
</dbReference>
<accession>A0A6P3Y9W0</accession>
<evidence type="ECO:0000313" key="2">
    <source>
        <dbReference type="Proteomes" id="UP000515204"/>
    </source>
</evidence>
<reference evidence="3" key="1">
    <citation type="submission" date="2025-08" db="UniProtKB">
        <authorList>
            <consortium name="RefSeq"/>
        </authorList>
    </citation>
    <scope>IDENTIFICATION</scope>
</reference>
<evidence type="ECO:0000313" key="3">
    <source>
        <dbReference type="RefSeq" id="XP_014487193.1"/>
    </source>
</evidence>
<keyword evidence="2" id="KW-1185">Reference proteome</keyword>
<proteinExistence type="predicted"/>
<gene>
    <name evidence="3" type="primary">LOC106750987</name>
</gene>
<dbReference type="GO" id="GO:0005506">
    <property type="term" value="F:iron ion binding"/>
    <property type="evidence" value="ECO:0007669"/>
    <property type="project" value="InterPro"/>
</dbReference>
<dbReference type="AlphaFoldDB" id="A0A6P3Y9W0"/>
<keyword evidence="1" id="KW-0503">Monooxygenase</keyword>